<sequence length="206" mass="21523">MEEEDVAAAPSLARCLEARRPVPVLRSGGTVPSSRPLKTTLSPYKLKQPNSSTDAGVSGSSGTLPELCFTLLQPSAPHTSSPSLTHHNPPRSPPQASLCSRAGYSPKRKLCCYVSSGQAGHVSLPGMRPTSLARPSIVPSGPPLSPPLNPTIPVSLPLTHPSTSSHRTIPPFGASHDAANFRKAAAGKITTTPVRNLPHSTNTIQD</sequence>
<dbReference type="Proteomes" id="UP001286313">
    <property type="component" value="Unassembled WGS sequence"/>
</dbReference>
<dbReference type="EMBL" id="JAWQEG010003102">
    <property type="protein sequence ID" value="KAK3867973.1"/>
    <property type="molecule type" value="Genomic_DNA"/>
</dbReference>
<feature type="region of interest" description="Disordered" evidence="1">
    <location>
        <begin position="18"/>
        <end position="60"/>
    </location>
</feature>
<protein>
    <submittedName>
        <fullName evidence="2">Uncharacterized protein</fullName>
    </submittedName>
</protein>
<feature type="region of interest" description="Disordered" evidence="1">
    <location>
        <begin position="75"/>
        <end position="100"/>
    </location>
</feature>
<organism evidence="2 3">
    <name type="scientific">Petrolisthes cinctipes</name>
    <name type="common">Flat porcelain crab</name>
    <dbReference type="NCBI Taxonomy" id="88211"/>
    <lineage>
        <taxon>Eukaryota</taxon>
        <taxon>Metazoa</taxon>
        <taxon>Ecdysozoa</taxon>
        <taxon>Arthropoda</taxon>
        <taxon>Crustacea</taxon>
        <taxon>Multicrustacea</taxon>
        <taxon>Malacostraca</taxon>
        <taxon>Eumalacostraca</taxon>
        <taxon>Eucarida</taxon>
        <taxon>Decapoda</taxon>
        <taxon>Pleocyemata</taxon>
        <taxon>Anomura</taxon>
        <taxon>Galatheoidea</taxon>
        <taxon>Porcellanidae</taxon>
        <taxon>Petrolisthes</taxon>
    </lineage>
</organism>
<feature type="compositionally biased region" description="Polar residues" evidence="1">
    <location>
        <begin position="30"/>
        <end position="60"/>
    </location>
</feature>
<reference evidence="2" key="1">
    <citation type="submission" date="2023-10" db="EMBL/GenBank/DDBJ databases">
        <title>Genome assemblies of two species of porcelain crab, Petrolisthes cinctipes and Petrolisthes manimaculis (Anomura: Porcellanidae).</title>
        <authorList>
            <person name="Angst P."/>
        </authorList>
    </citation>
    <scope>NUCLEOTIDE SEQUENCE</scope>
    <source>
        <strain evidence="2">PB745_01</strain>
        <tissue evidence="2">Gill</tissue>
    </source>
</reference>
<evidence type="ECO:0000313" key="2">
    <source>
        <dbReference type="EMBL" id="KAK3867973.1"/>
    </source>
</evidence>
<evidence type="ECO:0000313" key="3">
    <source>
        <dbReference type="Proteomes" id="UP001286313"/>
    </source>
</evidence>
<accession>A0AAE1F665</accession>
<gene>
    <name evidence="2" type="ORF">Pcinc_026649</name>
</gene>
<proteinExistence type="predicted"/>
<name>A0AAE1F665_PETCI</name>
<feature type="compositionally biased region" description="Polar residues" evidence="1">
    <location>
        <begin position="75"/>
        <end position="86"/>
    </location>
</feature>
<keyword evidence="3" id="KW-1185">Reference proteome</keyword>
<evidence type="ECO:0000256" key="1">
    <source>
        <dbReference type="SAM" id="MobiDB-lite"/>
    </source>
</evidence>
<comment type="caution">
    <text evidence="2">The sequence shown here is derived from an EMBL/GenBank/DDBJ whole genome shotgun (WGS) entry which is preliminary data.</text>
</comment>
<dbReference type="AlphaFoldDB" id="A0AAE1F665"/>